<accession>A0A834F4J4</accession>
<feature type="region of interest" description="Disordered" evidence="1">
    <location>
        <begin position="1"/>
        <end position="114"/>
    </location>
</feature>
<dbReference type="Proteomes" id="UP000646548">
    <property type="component" value="Unassembled WGS sequence"/>
</dbReference>
<evidence type="ECO:0000313" key="3">
    <source>
        <dbReference type="Proteomes" id="UP000646548"/>
    </source>
</evidence>
<dbReference type="EMBL" id="WKFB01000510">
    <property type="protein sequence ID" value="KAF6720974.1"/>
    <property type="molecule type" value="Genomic_DNA"/>
</dbReference>
<protein>
    <submittedName>
        <fullName evidence="2">Uncharacterized protein</fullName>
    </submittedName>
</protein>
<evidence type="ECO:0000313" key="2">
    <source>
        <dbReference type="EMBL" id="KAF6720974.1"/>
    </source>
</evidence>
<organism evidence="2 3">
    <name type="scientific">Oryzias melastigma</name>
    <name type="common">Marine medaka</name>
    <dbReference type="NCBI Taxonomy" id="30732"/>
    <lineage>
        <taxon>Eukaryota</taxon>
        <taxon>Metazoa</taxon>
        <taxon>Chordata</taxon>
        <taxon>Craniata</taxon>
        <taxon>Vertebrata</taxon>
        <taxon>Euteleostomi</taxon>
        <taxon>Actinopterygii</taxon>
        <taxon>Neopterygii</taxon>
        <taxon>Teleostei</taxon>
        <taxon>Neoteleostei</taxon>
        <taxon>Acanthomorphata</taxon>
        <taxon>Ovalentaria</taxon>
        <taxon>Atherinomorphae</taxon>
        <taxon>Beloniformes</taxon>
        <taxon>Adrianichthyidae</taxon>
        <taxon>Oryziinae</taxon>
        <taxon>Oryzias</taxon>
    </lineage>
</organism>
<comment type="caution">
    <text evidence="2">The sequence shown here is derived from an EMBL/GenBank/DDBJ whole genome shotgun (WGS) entry which is preliminary data.</text>
</comment>
<reference evidence="2" key="1">
    <citation type="journal article" name="BMC Genomics">
        <title>Long-read sequencing and de novo genome assembly of marine medaka (Oryzias melastigma).</title>
        <authorList>
            <person name="Liang P."/>
            <person name="Saqib H.S.A."/>
            <person name="Ni X."/>
            <person name="Shen Y."/>
        </authorList>
    </citation>
    <scope>NUCLEOTIDE SEQUENCE</scope>
    <source>
        <strain evidence="2">Bigg-433</strain>
    </source>
</reference>
<gene>
    <name evidence="2" type="ORF">FQA47_001158</name>
</gene>
<dbReference type="AlphaFoldDB" id="A0A834F4J4"/>
<proteinExistence type="predicted"/>
<sequence length="114" mass="13067">MLFEQSLMAAQQQQQQTNRGGRRTARVSTERDGRSHQKQAHRLRGKSCGAGGAQEAQWGHKLTENHRKTRERGGQDKQSNHRGERSHSEPGEGESRMKQRRIWEEEESAPTSLH</sequence>
<feature type="compositionally biased region" description="Basic residues" evidence="1">
    <location>
        <begin position="36"/>
        <end position="45"/>
    </location>
</feature>
<name>A0A834F4J4_ORYME</name>
<feature type="compositionally biased region" description="Basic and acidic residues" evidence="1">
    <location>
        <begin position="61"/>
        <end position="103"/>
    </location>
</feature>
<evidence type="ECO:0000256" key="1">
    <source>
        <dbReference type="SAM" id="MobiDB-lite"/>
    </source>
</evidence>